<dbReference type="Proteomes" id="UP000724268">
    <property type="component" value="Unassembled WGS sequence"/>
</dbReference>
<dbReference type="RefSeq" id="WP_219760445.1">
    <property type="nucleotide sequence ID" value="NZ_JAHXRS010000029.1"/>
</dbReference>
<accession>A0ABS7A3Q8</accession>
<evidence type="ECO:0000313" key="2">
    <source>
        <dbReference type="Proteomes" id="UP000724268"/>
    </source>
</evidence>
<organism evidence="1 2">
    <name type="scientific">Thermus brevis</name>
    <dbReference type="NCBI Taxonomy" id="2862456"/>
    <lineage>
        <taxon>Bacteria</taxon>
        <taxon>Thermotogati</taxon>
        <taxon>Deinococcota</taxon>
        <taxon>Deinococci</taxon>
        <taxon>Thermales</taxon>
        <taxon>Thermaceae</taxon>
        <taxon>Thermus</taxon>
    </lineage>
</organism>
<comment type="caution">
    <text evidence="1">The sequence shown here is derived from an EMBL/GenBank/DDBJ whole genome shotgun (WGS) entry which is preliminary data.</text>
</comment>
<protein>
    <submittedName>
        <fullName evidence="1">Uncharacterized protein</fullName>
    </submittedName>
</protein>
<reference evidence="1 2" key="1">
    <citation type="submission" date="2021-07" db="EMBL/GenBank/DDBJ databases">
        <title>Thermus aquaticus gen. n. and sp. n., a nonsporulating extreme thermophile.</title>
        <authorList>
            <person name="Hu C.-J."/>
            <person name="Li W.-J."/>
            <person name="Xian W.-D."/>
        </authorList>
    </citation>
    <scope>NUCLEOTIDE SEQUENCE [LARGE SCALE GENOMIC DNA]</scope>
    <source>
        <strain evidence="1 2">SYSU G05001</strain>
    </source>
</reference>
<dbReference type="EMBL" id="JAHXRS010000029">
    <property type="protein sequence ID" value="MBW6395990.1"/>
    <property type="molecule type" value="Genomic_DNA"/>
</dbReference>
<name>A0ABS7A3Q8_9DEIN</name>
<keyword evidence="2" id="KW-1185">Reference proteome</keyword>
<proteinExistence type="predicted"/>
<gene>
    <name evidence="1" type="ORF">KZX47_12635</name>
</gene>
<sequence>MARRGSSKARTWWEALDKASQEQNDILHAVRVGDRVYRLPDEEAEARKAVGKSGPTGYGVPPEVAVVGYGRDHIYVCAVYDGATWIVPIPREDTPGEAPWVGGW</sequence>
<evidence type="ECO:0000313" key="1">
    <source>
        <dbReference type="EMBL" id="MBW6395990.1"/>
    </source>
</evidence>